<evidence type="ECO:0000256" key="3">
    <source>
        <dbReference type="ARBA" id="ARBA00022537"/>
    </source>
</evidence>
<sequence>MERLSHSRVLSFVHVCELLRKKAADVNVQNSKGQSPLHIAETANQETRQNAIDWKQLHRRL</sequence>
<evidence type="ECO:0000313" key="7">
    <source>
        <dbReference type="EMBL" id="KFM82303.1"/>
    </source>
</evidence>
<dbReference type="GO" id="GO:0044231">
    <property type="term" value="C:host cell presynaptic membrane"/>
    <property type="evidence" value="ECO:0007669"/>
    <property type="project" value="UniProtKB-KW"/>
</dbReference>
<keyword evidence="2" id="KW-0268">Exocytosis</keyword>
<dbReference type="GO" id="GO:0006887">
    <property type="term" value="P:exocytosis"/>
    <property type="evidence" value="ECO:0007669"/>
    <property type="project" value="UniProtKB-KW"/>
</dbReference>
<organism evidence="7 8">
    <name type="scientific">Stegodyphus mimosarum</name>
    <name type="common">African social velvet spider</name>
    <dbReference type="NCBI Taxonomy" id="407821"/>
    <lineage>
        <taxon>Eukaryota</taxon>
        <taxon>Metazoa</taxon>
        <taxon>Ecdysozoa</taxon>
        <taxon>Arthropoda</taxon>
        <taxon>Chelicerata</taxon>
        <taxon>Arachnida</taxon>
        <taxon>Araneae</taxon>
        <taxon>Araneomorphae</taxon>
        <taxon>Entelegynae</taxon>
        <taxon>Eresoidea</taxon>
        <taxon>Eresidae</taxon>
        <taxon>Stegodyphus</taxon>
    </lineage>
</organism>
<keyword evidence="3" id="KW-1052">Target cell membrane</keyword>
<keyword evidence="5" id="KW-0800">Toxin</keyword>
<dbReference type="Proteomes" id="UP000054359">
    <property type="component" value="Unassembled WGS sequence"/>
</dbReference>
<dbReference type="GO" id="GO:0044218">
    <property type="term" value="C:other organism cell membrane"/>
    <property type="evidence" value="ECO:0007669"/>
    <property type="project" value="UniProtKB-KW"/>
</dbReference>
<proteinExistence type="predicted"/>
<evidence type="ECO:0000256" key="4">
    <source>
        <dbReference type="ARBA" id="ARBA00022699"/>
    </source>
</evidence>
<dbReference type="EMBL" id="KK122240">
    <property type="protein sequence ID" value="KFM82303.1"/>
    <property type="molecule type" value="Genomic_DNA"/>
</dbReference>
<evidence type="ECO:0000313" key="8">
    <source>
        <dbReference type="Proteomes" id="UP000054359"/>
    </source>
</evidence>
<name>A0A087UY64_STEMI</name>
<accession>A0A087UY64</accession>
<reference evidence="7 8" key="1">
    <citation type="submission" date="2013-11" db="EMBL/GenBank/DDBJ databases">
        <title>Genome sequencing of Stegodyphus mimosarum.</title>
        <authorList>
            <person name="Bechsgaard J."/>
        </authorList>
    </citation>
    <scope>NUCLEOTIDE SEQUENCE [LARGE SCALE GENOMIC DNA]</scope>
</reference>
<comment type="subcellular location">
    <subcellularLocation>
        <location evidence="1">Target cell membrane</location>
    </subcellularLocation>
</comment>
<keyword evidence="5" id="KW-0638">Presynaptic neurotoxin</keyword>
<gene>
    <name evidence="7" type="ORF">X975_10079</name>
</gene>
<keyword evidence="8" id="KW-1185">Reference proteome</keyword>
<dbReference type="Gene3D" id="1.25.40.20">
    <property type="entry name" value="Ankyrin repeat-containing domain"/>
    <property type="match status" value="1"/>
</dbReference>
<feature type="non-terminal residue" evidence="7">
    <location>
        <position position="61"/>
    </location>
</feature>
<protein>
    <submittedName>
        <fullName evidence="7">Uncharacterized protein</fullName>
    </submittedName>
</protein>
<dbReference type="InterPro" id="IPR036770">
    <property type="entry name" value="Ankyrin_rpt-contain_sf"/>
</dbReference>
<evidence type="ECO:0000256" key="2">
    <source>
        <dbReference type="ARBA" id="ARBA00022483"/>
    </source>
</evidence>
<evidence type="ECO:0000256" key="1">
    <source>
        <dbReference type="ARBA" id="ARBA00004175"/>
    </source>
</evidence>
<dbReference type="OrthoDB" id="194358at2759"/>
<evidence type="ECO:0000256" key="5">
    <source>
        <dbReference type="ARBA" id="ARBA00023028"/>
    </source>
</evidence>
<keyword evidence="6" id="KW-0472">Membrane</keyword>
<keyword evidence="6" id="KW-1053">Target membrane</keyword>
<keyword evidence="4" id="KW-0528">Neurotoxin</keyword>
<dbReference type="SUPFAM" id="SSF48403">
    <property type="entry name" value="Ankyrin repeat"/>
    <property type="match status" value="1"/>
</dbReference>
<dbReference type="AlphaFoldDB" id="A0A087UY64"/>
<evidence type="ECO:0000256" key="6">
    <source>
        <dbReference type="ARBA" id="ARBA00023298"/>
    </source>
</evidence>